<organism evidence="1 2">
    <name type="scientific">Penicillium hetheringtonii</name>
    <dbReference type="NCBI Taxonomy" id="911720"/>
    <lineage>
        <taxon>Eukaryota</taxon>
        <taxon>Fungi</taxon>
        <taxon>Dikarya</taxon>
        <taxon>Ascomycota</taxon>
        <taxon>Pezizomycotina</taxon>
        <taxon>Eurotiomycetes</taxon>
        <taxon>Eurotiomycetidae</taxon>
        <taxon>Eurotiales</taxon>
        <taxon>Aspergillaceae</taxon>
        <taxon>Penicillium</taxon>
    </lineage>
</organism>
<name>A0AAD6DIM5_9EURO</name>
<proteinExistence type="predicted"/>
<dbReference type="EMBL" id="JAQJAC010000005">
    <property type="protein sequence ID" value="KAJ5583794.1"/>
    <property type="molecule type" value="Genomic_DNA"/>
</dbReference>
<evidence type="ECO:0000313" key="1">
    <source>
        <dbReference type="EMBL" id="KAJ5583794.1"/>
    </source>
</evidence>
<protein>
    <submittedName>
        <fullName evidence="1">Uncharacterized protein</fullName>
    </submittedName>
</protein>
<reference evidence="1 2" key="1">
    <citation type="journal article" date="2023" name="IMA Fungus">
        <title>Comparative genomic study of the Penicillium genus elucidates a diverse pangenome and 15 lateral gene transfer events.</title>
        <authorList>
            <person name="Petersen C."/>
            <person name="Sorensen T."/>
            <person name="Nielsen M.R."/>
            <person name="Sondergaard T.E."/>
            <person name="Sorensen J.L."/>
            <person name="Fitzpatrick D.A."/>
            <person name="Frisvad J.C."/>
            <person name="Nielsen K.L."/>
        </authorList>
    </citation>
    <scope>NUCLEOTIDE SEQUENCE [LARGE SCALE GENOMIC DNA]</scope>
    <source>
        <strain evidence="1 2">IBT 29057</strain>
    </source>
</reference>
<sequence>MLLGPPRPSRVGDPAAHFALGLPVSKQEWHDLAAIKYCADKVGVYSDTTAHNGLQRTLKKNEV</sequence>
<evidence type="ECO:0000313" key="2">
    <source>
        <dbReference type="Proteomes" id="UP001216150"/>
    </source>
</evidence>
<keyword evidence="2" id="KW-1185">Reference proteome</keyword>
<comment type="caution">
    <text evidence="1">The sequence shown here is derived from an EMBL/GenBank/DDBJ whole genome shotgun (WGS) entry which is preliminary data.</text>
</comment>
<gene>
    <name evidence="1" type="ORF">N7450_006458</name>
</gene>
<accession>A0AAD6DIM5</accession>
<dbReference type="AlphaFoldDB" id="A0AAD6DIM5"/>
<dbReference type="Proteomes" id="UP001216150">
    <property type="component" value="Unassembled WGS sequence"/>
</dbReference>